<feature type="domain" description="DUF3857" evidence="2">
    <location>
        <begin position="65"/>
        <end position="202"/>
    </location>
</feature>
<reference evidence="3" key="1">
    <citation type="submission" date="2020-11" db="EMBL/GenBank/DDBJ databases">
        <title>Novosphingobium aureum sp. nov., a marine bacterium isolated from sediment of a salt flat.</title>
        <authorList>
            <person name="Yoo Y."/>
            <person name="Kim J.-J."/>
        </authorList>
    </citation>
    <scope>NUCLEOTIDE SEQUENCE</scope>
    <source>
        <strain evidence="3">YJ-S2-02</strain>
    </source>
</reference>
<dbReference type="Proteomes" id="UP000617634">
    <property type="component" value="Unassembled WGS sequence"/>
</dbReference>
<dbReference type="InterPro" id="IPR038765">
    <property type="entry name" value="Papain-like_cys_pep_sf"/>
</dbReference>
<name>A0A931HBJ2_9SPHN</name>
<dbReference type="SUPFAM" id="SSF54001">
    <property type="entry name" value="Cysteine proteinases"/>
    <property type="match status" value="1"/>
</dbReference>
<protein>
    <submittedName>
        <fullName evidence="3">DUF3857 domain-containing protein</fullName>
    </submittedName>
</protein>
<dbReference type="Pfam" id="PF12969">
    <property type="entry name" value="DUF3857"/>
    <property type="match status" value="1"/>
</dbReference>
<evidence type="ECO:0000313" key="4">
    <source>
        <dbReference type="Proteomes" id="UP000617634"/>
    </source>
</evidence>
<feature type="compositionally biased region" description="Low complexity" evidence="1">
    <location>
        <begin position="669"/>
        <end position="683"/>
    </location>
</feature>
<evidence type="ECO:0000259" key="2">
    <source>
        <dbReference type="Pfam" id="PF12969"/>
    </source>
</evidence>
<dbReference type="Gene3D" id="2.60.40.3140">
    <property type="match status" value="1"/>
</dbReference>
<dbReference type="Gene3D" id="3.10.620.30">
    <property type="match status" value="1"/>
</dbReference>
<dbReference type="EMBL" id="JADZGI010000001">
    <property type="protein sequence ID" value="MBH0112431.1"/>
    <property type="molecule type" value="Genomic_DNA"/>
</dbReference>
<evidence type="ECO:0000256" key="1">
    <source>
        <dbReference type="SAM" id="MobiDB-lite"/>
    </source>
</evidence>
<proteinExistence type="predicted"/>
<feature type="region of interest" description="Disordered" evidence="1">
    <location>
        <begin position="648"/>
        <end position="683"/>
    </location>
</feature>
<evidence type="ECO:0000313" key="3">
    <source>
        <dbReference type="EMBL" id="MBH0112431.1"/>
    </source>
</evidence>
<organism evidence="3 4">
    <name type="scientific">Novosphingobium aureum</name>
    <dbReference type="NCBI Taxonomy" id="2792964"/>
    <lineage>
        <taxon>Bacteria</taxon>
        <taxon>Pseudomonadati</taxon>
        <taxon>Pseudomonadota</taxon>
        <taxon>Alphaproteobacteria</taxon>
        <taxon>Sphingomonadales</taxon>
        <taxon>Sphingomonadaceae</taxon>
        <taxon>Novosphingobium</taxon>
    </lineage>
</organism>
<dbReference type="AlphaFoldDB" id="A0A931HBJ2"/>
<gene>
    <name evidence="3" type="ORF">I5E68_05610</name>
</gene>
<comment type="caution">
    <text evidence="3">The sequence shown here is derived from an EMBL/GenBank/DDBJ whole genome shotgun (WGS) entry which is preliminary data.</text>
</comment>
<sequence length="683" mass="75388">MVGVAWFEPASIQVAAARDAAGSKTVLYGPAPKWLAPAPEPVARDKPVDGPAEVVYSDVQAHLEKGRAVLHSSTRIRLLKPEALQLGNMSLVWNPSTTTTIVNKVEVWRDGRKIDVLDENRFAIFQREGRLEQAMLDGLLTANLQIPGLRVGDEIEYAWTQVEDNSAFDRNHFGGLMLPHVLLPGTFRLRLDWDEGQRTHWQPSRDIRDAISEGERSVSLVLRDPTPFNAPAEAPARYSIARLLEYSDFTAWPQVSQDLARLYAKAAQTSPGSPLEAEIERISAAYPDPQRRALAALELVQDSIRYVYTGMDGGNYTPASADETWDRRFGDCKGMTALLLALLDGLGIEAQAMMVHTNASDGMAERLPSPMLFDHVLVTTKLDGTRYWLDGTRQGEYRLLTDTEAGYRSGLPLSSRGEGLETLGYQAPQLPSELDYYDIDASAGIKQDAKVTYTRVLRGIDAQTARIAFTSQPEETTRSQLRQSMSGGWVTPEDISWSYDAVDGTFVTLIKGTGDIDWDIDEADGTITAASTYLAGGGFYPPAERKRPPEQLQDAPFANTAGRFSCSVTRLKLPAMPDAHWTVTSRSMNRLIGGISFYRSTNLEDGIVKLIRSSRTIRDEIEVAEAKKANGKIEGFDNNKSWVAMEAGQGPSREIADPDMPDFDDVDWRAAPAPCRAPEPMED</sequence>
<keyword evidence="4" id="KW-1185">Reference proteome</keyword>
<accession>A0A931HBJ2</accession>
<dbReference type="InterPro" id="IPR024618">
    <property type="entry name" value="DUF3857"/>
</dbReference>